<evidence type="ECO:0000256" key="2">
    <source>
        <dbReference type="SAM" id="SignalP"/>
    </source>
</evidence>
<organism evidence="3 4">
    <name type="scientific">Tieghemiomyces parasiticus</name>
    <dbReference type="NCBI Taxonomy" id="78921"/>
    <lineage>
        <taxon>Eukaryota</taxon>
        <taxon>Fungi</taxon>
        <taxon>Fungi incertae sedis</taxon>
        <taxon>Zoopagomycota</taxon>
        <taxon>Kickxellomycotina</taxon>
        <taxon>Dimargaritomycetes</taxon>
        <taxon>Dimargaritales</taxon>
        <taxon>Dimargaritaceae</taxon>
        <taxon>Tieghemiomyces</taxon>
    </lineage>
</organism>
<dbReference type="EMBL" id="JANBPT010000008">
    <property type="protein sequence ID" value="KAJ1930410.1"/>
    <property type="molecule type" value="Genomic_DNA"/>
</dbReference>
<sequence>MPSPVTVGTSLGLLCLLSIGTSQATTNPAYAAQYAQTLKEPIPFGNSVDQSTHDNLRSPPGETPLGPSSIDLASSPNLPPSLACGLNLNSAQNAIPEGVDLQLLLEYEQLIKYIMDNPSNVPSLDGLGGTYTNTAVGVEGSPVDYSNSLPRAQDLNAPALATPSAECATPSWAFFVPAMPHTATPPNQSDVFFGAPPLGLSPVNGLCKSIQGRLAIAHGGPPPSADPVGNMMPSMTLAYYQALEIFVDTPSVAYYDAERAVEDVLKKYDSAGAASTTVPYQLLAYYLNPTTNVMQGDVIFDFAKDPCDQIMNEVGRLNSPFAVLTLAVQARPQMPDDWWTSKDQEMEDMYDTFEF</sequence>
<keyword evidence="4" id="KW-1185">Reference proteome</keyword>
<feature type="chain" id="PRO_5040853506" evidence="2">
    <location>
        <begin position="25"/>
        <end position="355"/>
    </location>
</feature>
<dbReference type="AlphaFoldDB" id="A0A9W8AJ36"/>
<comment type="caution">
    <text evidence="3">The sequence shown here is derived from an EMBL/GenBank/DDBJ whole genome shotgun (WGS) entry which is preliminary data.</text>
</comment>
<dbReference type="Proteomes" id="UP001150569">
    <property type="component" value="Unassembled WGS sequence"/>
</dbReference>
<protein>
    <submittedName>
        <fullName evidence="3">Uncharacterized protein</fullName>
    </submittedName>
</protein>
<proteinExistence type="predicted"/>
<accession>A0A9W8AJ36</accession>
<evidence type="ECO:0000313" key="3">
    <source>
        <dbReference type="EMBL" id="KAJ1930410.1"/>
    </source>
</evidence>
<reference evidence="3" key="1">
    <citation type="submission" date="2022-07" db="EMBL/GenBank/DDBJ databases">
        <title>Phylogenomic reconstructions and comparative analyses of Kickxellomycotina fungi.</title>
        <authorList>
            <person name="Reynolds N.K."/>
            <person name="Stajich J.E."/>
            <person name="Barry K."/>
            <person name="Grigoriev I.V."/>
            <person name="Crous P."/>
            <person name="Smith M.E."/>
        </authorList>
    </citation>
    <scope>NUCLEOTIDE SEQUENCE</scope>
    <source>
        <strain evidence="3">RSA 861</strain>
    </source>
</reference>
<feature type="signal peptide" evidence="2">
    <location>
        <begin position="1"/>
        <end position="24"/>
    </location>
</feature>
<name>A0A9W8AJ36_9FUNG</name>
<evidence type="ECO:0000256" key="1">
    <source>
        <dbReference type="SAM" id="MobiDB-lite"/>
    </source>
</evidence>
<keyword evidence="2" id="KW-0732">Signal</keyword>
<evidence type="ECO:0000313" key="4">
    <source>
        <dbReference type="Proteomes" id="UP001150569"/>
    </source>
</evidence>
<feature type="region of interest" description="Disordered" evidence="1">
    <location>
        <begin position="43"/>
        <end position="72"/>
    </location>
</feature>
<gene>
    <name evidence="3" type="ORF">IWQ60_000347</name>
</gene>